<dbReference type="Proteomes" id="UP001501417">
    <property type="component" value="Unassembled WGS sequence"/>
</dbReference>
<dbReference type="InterPro" id="IPR050090">
    <property type="entry name" value="Tyrosine_recombinase_XerCD"/>
</dbReference>
<proteinExistence type="predicted"/>
<accession>A0ABP8EZV4</accession>
<dbReference type="Pfam" id="PF00589">
    <property type="entry name" value="Phage_integrase"/>
    <property type="match status" value="1"/>
</dbReference>
<dbReference type="PANTHER" id="PTHR30349">
    <property type="entry name" value="PHAGE INTEGRASE-RELATED"/>
    <property type="match status" value="1"/>
</dbReference>
<reference evidence="7" key="1">
    <citation type="journal article" date="2019" name="Int. J. Syst. Evol. Microbiol.">
        <title>The Global Catalogue of Microorganisms (GCM) 10K type strain sequencing project: providing services to taxonomists for standard genome sequencing and annotation.</title>
        <authorList>
            <consortium name="The Broad Institute Genomics Platform"/>
            <consortium name="The Broad Institute Genome Sequencing Center for Infectious Disease"/>
            <person name="Wu L."/>
            <person name="Ma J."/>
        </authorList>
    </citation>
    <scope>NUCLEOTIDE SEQUENCE [LARGE SCALE GENOMIC DNA]</scope>
    <source>
        <strain evidence="7">JCM 17782</strain>
    </source>
</reference>
<protein>
    <submittedName>
        <fullName evidence="6">Tyrosine-type recombinase/integrase</fullName>
    </submittedName>
</protein>
<dbReference type="PANTHER" id="PTHR30349:SF64">
    <property type="entry name" value="PROPHAGE INTEGRASE INTD-RELATED"/>
    <property type="match status" value="1"/>
</dbReference>
<dbReference type="PROSITE" id="PS51898">
    <property type="entry name" value="TYR_RECOMBINASE"/>
    <property type="match status" value="1"/>
</dbReference>
<dbReference type="CDD" id="cd00397">
    <property type="entry name" value="DNA_BRE_C"/>
    <property type="match status" value="1"/>
</dbReference>
<dbReference type="EMBL" id="BAABGF010000042">
    <property type="protein sequence ID" value="GAA4290900.1"/>
    <property type="molecule type" value="Genomic_DNA"/>
</dbReference>
<sequence>MSRQTAANRARQARQRAKRLGLRMVQCRDVFTLYGAAGEVIEKGDLSAVSAYVAERVVHRRPGPAQAPTPAAWVQPIADYCEHLAAAGQSAATIATRRKSLARIGRELGCAPGEVTAGQLVGWFGRQQWKPETRRHYRAAAREFFRWAYRTGRIPDHIADELPAVRIPPAVALPVPDDAWRQAITGADARTALMLRLAGEAGLRRAEVAQGHVRDVVEGCGGPVLVVCGKGGRTRLVPISRDLADMLRRGASGHTPELAAYGSGYLFPGGENGHLSAHHVGKIVAAALPPGWSMHKLRHRFATRAYRHGGRNLRAVQTLLGHTSIATTERYTAVDDDEVRAAALAAAFDTAACTATSYPSSTGTDPERTVTT</sequence>
<organism evidence="6 7">
    <name type="scientific">Mycobacterium paraffinicum</name>
    <dbReference type="NCBI Taxonomy" id="53378"/>
    <lineage>
        <taxon>Bacteria</taxon>
        <taxon>Bacillati</taxon>
        <taxon>Actinomycetota</taxon>
        <taxon>Actinomycetes</taxon>
        <taxon>Mycobacteriales</taxon>
        <taxon>Mycobacteriaceae</taxon>
        <taxon>Mycobacterium</taxon>
    </lineage>
</organism>
<dbReference type="InterPro" id="IPR044068">
    <property type="entry name" value="CB"/>
</dbReference>
<evidence type="ECO:0000259" key="5">
    <source>
        <dbReference type="PROSITE" id="PS51900"/>
    </source>
</evidence>
<evidence type="ECO:0000256" key="3">
    <source>
        <dbReference type="PROSITE-ProRule" id="PRU01248"/>
    </source>
</evidence>
<dbReference type="InterPro" id="IPR011010">
    <property type="entry name" value="DNA_brk_join_enz"/>
</dbReference>
<evidence type="ECO:0000256" key="2">
    <source>
        <dbReference type="ARBA" id="ARBA00023172"/>
    </source>
</evidence>
<comment type="caution">
    <text evidence="6">The sequence shown here is derived from an EMBL/GenBank/DDBJ whole genome shotgun (WGS) entry which is preliminary data.</text>
</comment>
<dbReference type="Gene3D" id="1.10.443.10">
    <property type="entry name" value="Intergrase catalytic core"/>
    <property type="match status" value="1"/>
</dbReference>
<evidence type="ECO:0000259" key="4">
    <source>
        <dbReference type="PROSITE" id="PS51898"/>
    </source>
</evidence>
<dbReference type="SUPFAM" id="SSF56349">
    <property type="entry name" value="DNA breaking-rejoining enzymes"/>
    <property type="match status" value="1"/>
</dbReference>
<feature type="domain" description="Tyr recombinase" evidence="4">
    <location>
        <begin position="166"/>
        <end position="344"/>
    </location>
</feature>
<keyword evidence="7" id="KW-1185">Reference proteome</keyword>
<dbReference type="PROSITE" id="PS51900">
    <property type="entry name" value="CB"/>
    <property type="match status" value="1"/>
</dbReference>
<dbReference type="InterPro" id="IPR002104">
    <property type="entry name" value="Integrase_catalytic"/>
</dbReference>
<evidence type="ECO:0000256" key="1">
    <source>
        <dbReference type="ARBA" id="ARBA00023125"/>
    </source>
</evidence>
<keyword evidence="1 3" id="KW-0238">DNA-binding</keyword>
<evidence type="ECO:0000313" key="6">
    <source>
        <dbReference type="EMBL" id="GAA4290900.1"/>
    </source>
</evidence>
<keyword evidence="2" id="KW-0233">DNA recombination</keyword>
<evidence type="ECO:0000313" key="7">
    <source>
        <dbReference type="Proteomes" id="UP001501417"/>
    </source>
</evidence>
<name>A0ABP8EZV4_9MYCO</name>
<feature type="domain" description="Core-binding (CB)" evidence="5">
    <location>
        <begin position="71"/>
        <end position="149"/>
    </location>
</feature>
<dbReference type="RefSeq" id="WP_264044376.1">
    <property type="nucleotide sequence ID" value="NZ_BAABGF010000042.1"/>
</dbReference>
<gene>
    <name evidence="6" type="ORF">GCM10023161_36370</name>
</gene>
<dbReference type="InterPro" id="IPR013762">
    <property type="entry name" value="Integrase-like_cat_sf"/>
</dbReference>